<dbReference type="CDD" id="cd04301">
    <property type="entry name" value="NAT_SF"/>
    <property type="match status" value="1"/>
</dbReference>
<comment type="caution">
    <text evidence="4">The sequence shown here is derived from an EMBL/GenBank/DDBJ whole genome shotgun (WGS) entry which is preliminary data.</text>
</comment>
<dbReference type="SUPFAM" id="SSF55729">
    <property type="entry name" value="Acyl-CoA N-acyltransferases (Nat)"/>
    <property type="match status" value="1"/>
</dbReference>
<dbReference type="Proteomes" id="UP000276010">
    <property type="component" value="Unassembled WGS sequence"/>
</dbReference>
<feature type="domain" description="N-acetyltransferase" evidence="3">
    <location>
        <begin position="87"/>
        <end position="235"/>
    </location>
</feature>
<accession>A0A3R8MZL4</accession>
<dbReference type="STRING" id="1263831.F543_3280"/>
<dbReference type="InterPro" id="IPR000182">
    <property type="entry name" value="GNAT_dom"/>
</dbReference>
<dbReference type="Gene3D" id="3.40.630.30">
    <property type="match status" value="1"/>
</dbReference>
<evidence type="ECO:0000259" key="3">
    <source>
        <dbReference type="PROSITE" id="PS51186"/>
    </source>
</evidence>
<dbReference type="Pfam" id="PF00583">
    <property type="entry name" value="Acetyltransf_1"/>
    <property type="match status" value="1"/>
</dbReference>
<gene>
    <name evidence="4" type="ORF">EIM44_09330</name>
</gene>
<evidence type="ECO:0000313" key="4">
    <source>
        <dbReference type="EMBL" id="RRN01712.1"/>
    </source>
</evidence>
<dbReference type="InterPro" id="IPR050832">
    <property type="entry name" value="Bact_Acetyltransf"/>
</dbReference>
<dbReference type="PROSITE" id="PS51186">
    <property type="entry name" value="GNAT"/>
    <property type="match status" value="1"/>
</dbReference>
<dbReference type="EMBL" id="RRUC01000040">
    <property type="protein sequence ID" value="RRN01712.1"/>
    <property type="molecule type" value="Genomic_DNA"/>
</dbReference>
<sequence length="235" mass="26626">MAALEKNMLGVVVPSQWESAFFGRKIGTLQFSHSLSWLPHQHYDLIQAKIACQAKTQISLLQQQGFELVTGEVDFCFTLSTLPLPAHPFSYASTQDIPALHKLFESAFPHSRFRPPYFSLAEQQHFYRHWISQAVQGTFDDICLLEKVDDVICGAISVRLHAKTARIGLLAVSPNFQRHGVATRLLQAAKQWAKQQKADSLWVATQPENHAAIACYQTLGANQQACYHWFYKRNI</sequence>
<dbReference type="RefSeq" id="WP_125135220.1">
    <property type="nucleotide sequence ID" value="NZ_CP146202.1"/>
</dbReference>
<evidence type="ECO:0000256" key="2">
    <source>
        <dbReference type="ARBA" id="ARBA00023315"/>
    </source>
</evidence>
<keyword evidence="1 4" id="KW-0808">Transferase</keyword>
<dbReference type="InterPro" id="IPR016181">
    <property type="entry name" value="Acyl_CoA_acyltransferase"/>
</dbReference>
<protein>
    <submittedName>
        <fullName evidence="4">dTDP-4-amino-4,6-dideoxy-D-galactose acyltransferase</fullName>
        <ecNumber evidence="4">2.3.1.210</ecNumber>
    </submittedName>
</protein>
<dbReference type="AlphaFoldDB" id="A0A3R8MZL4"/>
<proteinExistence type="predicted"/>
<keyword evidence="2 4" id="KW-0012">Acyltransferase</keyword>
<dbReference type="GO" id="GO:0016747">
    <property type="term" value="F:acyltransferase activity, transferring groups other than amino-acyl groups"/>
    <property type="evidence" value="ECO:0007669"/>
    <property type="project" value="InterPro"/>
</dbReference>
<reference evidence="4 5" key="1">
    <citation type="submission" date="2018-11" db="EMBL/GenBank/DDBJ databases">
        <title>Whole genome sequence of Bibersteinia trehalosi strain OADDL-BT1 an multidrug resistant pathogen isolate.</title>
        <authorList>
            <person name="Couger M."/>
            <person name="Ramachandran A."/>
        </authorList>
    </citation>
    <scope>NUCLEOTIDE SEQUENCE [LARGE SCALE GENOMIC DNA]</scope>
    <source>
        <strain evidence="4 5">OADDL-BT1</strain>
    </source>
</reference>
<dbReference type="EC" id="2.3.1.210" evidence="4"/>
<evidence type="ECO:0000313" key="5">
    <source>
        <dbReference type="Proteomes" id="UP000276010"/>
    </source>
</evidence>
<name>A0A3R8MZL4_BIBTR</name>
<dbReference type="PANTHER" id="PTHR43877:SF2">
    <property type="entry name" value="AMINOALKYLPHOSPHONATE N-ACETYLTRANSFERASE-RELATED"/>
    <property type="match status" value="1"/>
</dbReference>
<dbReference type="NCBIfam" id="NF008212">
    <property type="entry name" value="PRK10975.1"/>
    <property type="match status" value="1"/>
</dbReference>
<organism evidence="4 5">
    <name type="scientific">Bibersteinia trehalosi</name>
    <name type="common">Pasteurella trehalosi</name>
    <dbReference type="NCBI Taxonomy" id="47735"/>
    <lineage>
        <taxon>Bacteria</taxon>
        <taxon>Pseudomonadati</taxon>
        <taxon>Pseudomonadota</taxon>
        <taxon>Gammaproteobacteria</taxon>
        <taxon>Pasteurellales</taxon>
        <taxon>Pasteurellaceae</taxon>
        <taxon>Bibersteinia</taxon>
    </lineage>
</organism>
<dbReference type="PANTHER" id="PTHR43877">
    <property type="entry name" value="AMINOALKYLPHOSPHONATE N-ACETYLTRANSFERASE-RELATED-RELATED"/>
    <property type="match status" value="1"/>
</dbReference>
<evidence type="ECO:0000256" key="1">
    <source>
        <dbReference type="ARBA" id="ARBA00022679"/>
    </source>
</evidence>